<evidence type="ECO:0000313" key="3">
    <source>
        <dbReference type="EMBL" id="OWQ97060.1"/>
    </source>
</evidence>
<sequence>MKMLALTWVLAAAALSGDAREENLSRNAGEVRQVPSGLPVASLLGPKRIPPSAAPDVVGAFRFLCGPGQLSYDDPVVYPGQPGKAHLHQFFGNLGANAHSTYESLRKSGESTCQNELNRSAYWMPAMLDGKGNVVRPDSVSIYYKRRPASDPACKVAGKSCVGIPRGLRFVFGWDQTRPNEPQPENAKLFNFKCVNVWKPTTAAFPDMVEPMKVCKPGQWLSATIATPQCWNGVDLDSSDHRSHLADMVRDRNSGQNACPASHPYIIPQFTMGVGYSIEAGDEPRLWQLSSDAMLPPALRRPGASFHSDYFEAWEDDIRLRWEAACLNKLLNCSDGDLGDGQILSRGKHYPPRQVSPRLVAVPENGDPAANHRHAADSAR</sequence>
<dbReference type="Proteomes" id="UP000197361">
    <property type="component" value="Unassembled WGS sequence"/>
</dbReference>
<name>A0A246JVG8_9SPHN</name>
<organism evidence="3 4">
    <name type="scientific">Sphingopyxis bauzanensis</name>
    <dbReference type="NCBI Taxonomy" id="651663"/>
    <lineage>
        <taxon>Bacteria</taxon>
        <taxon>Pseudomonadati</taxon>
        <taxon>Pseudomonadota</taxon>
        <taxon>Alphaproteobacteria</taxon>
        <taxon>Sphingomonadales</taxon>
        <taxon>Sphingomonadaceae</taxon>
        <taxon>Sphingopyxis</taxon>
    </lineage>
</organism>
<feature type="domain" description="DUF1996" evidence="2">
    <location>
        <begin position="74"/>
        <end position="314"/>
    </location>
</feature>
<evidence type="ECO:0000256" key="1">
    <source>
        <dbReference type="SAM" id="MobiDB-lite"/>
    </source>
</evidence>
<evidence type="ECO:0000259" key="2">
    <source>
        <dbReference type="Pfam" id="PF09362"/>
    </source>
</evidence>
<proteinExistence type="predicted"/>
<dbReference type="PANTHER" id="PTHR43662">
    <property type="match status" value="1"/>
</dbReference>
<keyword evidence="4" id="KW-1185">Reference proteome</keyword>
<dbReference type="InterPro" id="IPR018535">
    <property type="entry name" value="DUF1996"/>
</dbReference>
<reference evidence="3 4" key="1">
    <citation type="journal article" date="2010" name="Int. J. Syst. Evol. Microbiol.">
        <title>Sphingopyxis bauzanensis sp. nov., a psychrophilic bacterium isolated from soil.</title>
        <authorList>
            <person name="Zhang D.C."/>
            <person name="Liu H.C."/>
            <person name="Xin Y.H."/>
            <person name="Zhou Y.G."/>
            <person name="Schinner F."/>
            <person name="Margesin R."/>
        </authorList>
    </citation>
    <scope>NUCLEOTIDE SEQUENCE [LARGE SCALE GENOMIC DNA]</scope>
    <source>
        <strain evidence="3 4">DSM 22271</strain>
    </source>
</reference>
<dbReference type="AlphaFoldDB" id="A0A246JVG8"/>
<gene>
    <name evidence="3" type="ORF">CDQ92_08225</name>
</gene>
<comment type="caution">
    <text evidence="3">The sequence shown here is derived from an EMBL/GenBank/DDBJ whole genome shotgun (WGS) entry which is preliminary data.</text>
</comment>
<dbReference type="Pfam" id="PF09362">
    <property type="entry name" value="DUF1996"/>
    <property type="match status" value="1"/>
</dbReference>
<accession>A0A246JVG8</accession>
<protein>
    <recommendedName>
        <fullName evidence="2">DUF1996 domain-containing protein</fullName>
    </recommendedName>
</protein>
<evidence type="ECO:0000313" key="4">
    <source>
        <dbReference type="Proteomes" id="UP000197361"/>
    </source>
</evidence>
<dbReference type="EMBL" id="NISK01000002">
    <property type="protein sequence ID" value="OWQ97060.1"/>
    <property type="molecule type" value="Genomic_DNA"/>
</dbReference>
<feature type="region of interest" description="Disordered" evidence="1">
    <location>
        <begin position="359"/>
        <end position="380"/>
    </location>
</feature>
<dbReference type="PANTHER" id="PTHR43662:SF3">
    <property type="entry name" value="DOMAIN PROTEIN, PUTATIVE (AFU_ORTHOLOGUE AFUA_6G11970)-RELATED"/>
    <property type="match status" value="1"/>
</dbReference>